<organism evidence="2 3">
    <name type="scientific">Catenulispora subtropica</name>
    <dbReference type="NCBI Taxonomy" id="450798"/>
    <lineage>
        <taxon>Bacteria</taxon>
        <taxon>Bacillati</taxon>
        <taxon>Actinomycetota</taxon>
        <taxon>Actinomycetes</taxon>
        <taxon>Catenulisporales</taxon>
        <taxon>Catenulisporaceae</taxon>
        <taxon>Catenulispora</taxon>
    </lineage>
</organism>
<dbReference type="SMART" id="SM00065">
    <property type="entry name" value="GAF"/>
    <property type="match status" value="1"/>
</dbReference>
<dbReference type="InterPro" id="IPR003018">
    <property type="entry name" value="GAF"/>
</dbReference>
<evidence type="ECO:0000313" key="2">
    <source>
        <dbReference type="EMBL" id="GAA1982088.1"/>
    </source>
</evidence>
<dbReference type="Proteomes" id="UP001499854">
    <property type="component" value="Unassembled WGS sequence"/>
</dbReference>
<dbReference type="InterPro" id="IPR029016">
    <property type="entry name" value="GAF-like_dom_sf"/>
</dbReference>
<dbReference type="EMBL" id="BAAAQM010000029">
    <property type="protein sequence ID" value="GAA1982088.1"/>
    <property type="molecule type" value="Genomic_DNA"/>
</dbReference>
<keyword evidence="3" id="KW-1185">Reference proteome</keyword>
<proteinExistence type="predicted"/>
<reference evidence="2 3" key="1">
    <citation type="journal article" date="2019" name="Int. J. Syst. Evol. Microbiol.">
        <title>The Global Catalogue of Microorganisms (GCM) 10K type strain sequencing project: providing services to taxonomists for standard genome sequencing and annotation.</title>
        <authorList>
            <consortium name="The Broad Institute Genomics Platform"/>
            <consortium name="The Broad Institute Genome Sequencing Center for Infectious Disease"/>
            <person name="Wu L."/>
            <person name="Ma J."/>
        </authorList>
    </citation>
    <scope>NUCLEOTIDE SEQUENCE [LARGE SCALE GENOMIC DNA]</scope>
    <source>
        <strain evidence="2 3">JCM 16013</strain>
    </source>
</reference>
<comment type="caution">
    <text evidence="2">The sequence shown here is derived from an EMBL/GenBank/DDBJ whole genome shotgun (WGS) entry which is preliminary data.</text>
</comment>
<feature type="domain" description="GAF" evidence="1">
    <location>
        <begin position="12"/>
        <end position="181"/>
    </location>
</feature>
<name>A0ABN2S9A9_9ACTN</name>
<dbReference type="PANTHER" id="PTHR43102">
    <property type="entry name" value="SLR1143 PROTEIN"/>
    <property type="match status" value="1"/>
</dbReference>
<evidence type="ECO:0000259" key="1">
    <source>
        <dbReference type="SMART" id="SM00065"/>
    </source>
</evidence>
<accession>A0ABN2S9A9</accession>
<evidence type="ECO:0000313" key="3">
    <source>
        <dbReference type="Proteomes" id="UP001499854"/>
    </source>
</evidence>
<dbReference type="Gene3D" id="3.30.450.20">
    <property type="entry name" value="PAS domain"/>
    <property type="match status" value="1"/>
</dbReference>
<sequence length="297" mass="31113">MARQRELGLASVPDTVFDEVARTAAESTGATAAMVNLVGERGQYFVGLYGKEPSSGEPAFLGDPGRFMDMDQGFCVHVVGRKAALTLDDVFEFSRFRGNPVVDELGVRSYIGVPLIDDDGTVIGTVCAIDPAPRSESEGNSWGNQGLQVLKEARDRVLAEIGGRQKIGGVLAAADGPVMITASPGLEVLYANAWHEQLFGGVEQLGAPAPEVFPHLAPVGILAIIEHLERGGEPMVTPPIPLNGPATATIAFAAVPVRVPGQEAAVLTFGLTDTDAVTCLARAKEIAADVEDQTDAP</sequence>
<dbReference type="SUPFAM" id="SSF55781">
    <property type="entry name" value="GAF domain-like"/>
    <property type="match status" value="1"/>
</dbReference>
<dbReference type="Pfam" id="PF01590">
    <property type="entry name" value="GAF"/>
    <property type="match status" value="1"/>
</dbReference>
<dbReference type="PANTHER" id="PTHR43102:SF2">
    <property type="entry name" value="GAF DOMAIN-CONTAINING PROTEIN"/>
    <property type="match status" value="1"/>
</dbReference>
<gene>
    <name evidence="2" type="ORF">GCM10009838_49400</name>
</gene>
<protein>
    <recommendedName>
        <fullName evidence="1">GAF domain-containing protein</fullName>
    </recommendedName>
</protein>
<dbReference type="Gene3D" id="3.30.450.40">
    <property type="match status" value="1"/>
</dbReference>